<dbReference type="InterPro" id="IPR007484">
    <property type="entry name" value="Peptidase_M28"/>
</dbReference>
<organism evidence="10 11">
    <name type="scientific">Rhinopithecimicrobium faecis</name>
    <dbReference type="NCBI Taxonomy" id="2820698"/>
    <lineage>
        <taxon>Bacteria</taxon>
        <taxon>Pseudomonadati</taxon>
        <taxon>Bacteroidota</taxon>
        <taxon>Sphingobacteriia</taxon>
        <taxon>Sphingobacteriales</taxon>
        <taxon>Sphingobacteriaceae</taxon>
        <taxon>Rhinopithecimicrobium</taxon>
    </lineage>
</organism>
<dbReference type="GO" id="GO:0046872">
    <property type="term" value="F:metal ion binding"/>
    <property type="evidence" value="ECO:0007669"/>
    <property type="project" value="UniProtKB-KW"/>
</dbReference>
<protein>
    <submittedName>
        <fullName evidence="10">M20/M25/M40 family metallo-hydrolase</fullName>
    </submittedName>
</protein>
<dbReference type="PANTHER" id="PTHR12147">
    <property type="entry name" value="METALLOPEPTIDASE M28 FAMILY MEMBER"/>
    <property type="match status" value="1"/>
</dbReference>
<evidence type="ECO:0000313" key="10">
    <source>
        <dbReference type="EMBL" id="MBP3943350.1"/>
    </source>
</evidence>
<evidence type="ECO:0000256" key="4">
    <source>
        <dbReference type="ARBA" id="ARBA00022729"/>
    </source>
</evidence>
<evidence type="ECO:0000313" key="11">
    <source>
        <dbReference type="Proteomes" id="UP000679691"/>
    </source>
</evidence>
<evidence type="ECO:0000256" key="7">
    <source>
        <dbReference type="SAM" id="SignalP"/>
    </source>
</evidence>
<dbReference type="SUPFAM" id="SSF52025">
    <property type="entry name" value="PA domain"/>
    <property type="match status" value="1"/>
</dbReference>
<dbReference type="PROSITE" id="PS51257">
    <property type="entry name" value="PROKAR_LIPOPROTEIN"/>
    <property type="match status" value="1"/>
</dbReference>
<evidence type="ECO:0000259" key="8">
    <source>
        <dbReference type="Pfam" id="PF02225"/>
    </source>
</evidence>
<dbReference type="GO" id="GO:0008235">
    <property type="term" value="F:metalloexopeptidase activity"/>
    <property type="evidence" value="ECO:0007669"/>
    <property type="project" value="InterPro"/>
</dbReference>
<comment type="caution">
    <text evidence="10">The sequence shown here is derived from an EMBL/GenBank/DDBJ whole genome shotgun (WGS) entry which is preliminary data.</text>
</comment>
<evidence type="ECO:0000256" key="5">
    <source>
        <dbReference type="ARBA" id="ARBA00022801"/>
    </source>
</evidence>
<dbReference type="Gene3D" id="3.50.30.30">
    <property type="match status" value="1"/>
</dbReference>
<keyword evidence="3" id="KW-0479">Metal-binding</keyword>
<gene>
    <name evidence="10" type="ORF">J5U18_07200</name>
</gene>
<dbReference type="Gene3D" id="3.40.630.10">
    <property type="entry name" value="Zn peptidases"/>
    <property type="match status" value="2"/>
</dbReference>
<feature type="signal peptide" evidence="7">
    <location>
        <begin position="1"/>
        <end position="17"/>
    </location>
</feature>
<dbReference type="InterPro" id="IPR003137">
    <property type="entry name" value="PA_domain"/>
</dbReference>
<dbReference type="Pfam" id="PF02225">
    <property type="entry name" value="PA"/>
    <property type="match status" value="1"/>
</dbReference>
<sequence>MKRINLLLGLLCSTFVACNSSKGIPASTTSLDQQALAQITASSFKSYVEKLSSDAFLGRLPFTKGDTLATDYIAAQFQALGLEAGNGDSYFQEVPMVEITSTATTSTLTIEGSAKPVTLTNLSDYVVGSRQLKETISLGKTPLVFAGFGIVAPEYNWNDYASLDVKGKIVVVMISDPGHYNKDLFKGDNMTYYGRWTYKYEEAARQGAAGVLIIHDSKAASYGWNVIRTGWAGAQMDLQSAASLQPYTPIEGWLSAPATTQLFEAAGYSNQLLEEAKKPGFKAVDLKLQTSIAVSNKLKKSTSRNVIAKITGSKRPDEVVVYTAHWDHLGTGEAVNGDSIYNGAQDNAAGVAALFEIAKAFKAAKVKPERSIILLAVTAEEQGLLGSAYYTSHPIYPLNKTVANINMDAFNPVGATSDLSIIGMGQSEMDDYLARSAAKFGRTVQAAGNPSSGGFYRSDHFNFAKVGVPALFAGSGKNYIDQDTVALNKRKEAFKGRYHAVTDELDENWTFEGILADIRVYFDLGYTLSSENTFPQWKAQSEFKEIGAKR</sequence>
<evidence type="ECO:0000256" key="1">
    <source>
        <dbReference type="ARBA" id="ARBA00022438"/>
    </source>
</evidence>
<dbReference type="AlphaFoldDB" id="A0A8T4H8C8"/>
<accession>A0A8T4H8C8</accession>
<evidence type="ECO:0000256" key="2">
    <source>
        <dbReference type="ARBA" id="ARBA00022670"/>
    </source>
</evidence>
<evidence type="ECO:0000256" key="6">
    <source>
        <dbReference type="ARBA" id="ARBA00022833"/>
    </source>
</evidence>
<keyword evidence="2" id="KW-0645">Protease</keyword>
<dbReference type="InterPro" id="IPR045175">
    <property type="entry name" value="M28_fam"/>
</dbReference>
<evidence type="ECO:0000256" key="3">
    <source>
        <dbReference type="ARBA" id="ARBA00022723"/>
    </source>
</evidence>
<keyword evidence="4 7" id="KW-0732">Signal</keyword>
<name>A0A8T4H8C8_9SPHI</name>
<evidence type="ECO:0000259" key="9">
    <source>
        <dbReference type="Pfam" id="PF04389"/>
    </source>
</evidence>
<dbReference type="Proteomes" id="UP000679691">
    <property type="component" value="Unassembled WGS sequence"/>
</dbReference>
<dbReference type="SUPFAM" id="SSF53187">
    <property type="entry name" value="Zn-dependent exopeptidases"/>
    <property type="match status" value="1"/>
</dbReference>
<feature type="domain" description="PA" evidence="8">
    <location>
        <begin position="156"/>
        <end position="218"/>
    </location>
</feature>
<dbReference type="RefSeq" id="WP_353546841.1">
    <property type="nucleotide sequence ID" value="NZ_JAGKSB010000006.1"/>
</dbReference>
<dbReference type="GO" id="GO:0004177">
    <property type="term" value="F:aminopeptidase activity"/>
    <property type="evidence" value="ECO:0007669"/>
    <property type="project" value="UniProtKB-KW"/>
</dbReference>
<reference evidence="10" key="1">
    <citation type="submission" date="2021-03" db="EMBL/GenBank/DDBJ databases">
        <authorList>
            <person name="Lu T."/>
            <person name="Wang Q."/>
            <person name="Han X."/>
        </authorList>
    </citation>
    <scope>NUCLEOTIDE SEQUENCE</scope>
    <source>
        <strain evidence="10">WQ 2009</strain>
    </source>
</reference>
<keyword evidence="11" id="KW-1185">Reference proteome</keyword>
<feature type="chain" id="PRO_5035746719" evidence="7">
    <location>
        <begin position="18"/>
        <end position="550"/>
    </location>
</feature>
<keyword evidence="6" id="KW-0862">Zinc</keyword>
<dbReference type="Pfam" id="PF04389">
    <property type="entry name" value="Peptidase_M28"/>
    <property type="match status" value="1"/>
</dbReference>
<dbReference type="GO" id="GO:0006508">
    <property type="term" value="P:proteolysis"/>
    <property type="evidence" value="ECO:0007669"/>
    <property type="project" value="UniProtKB-KW"/>
</dbReference>
<dbReference type="EMBL" id="JAGKSB010000006">
    <property type="protein sequence ID" value="MBP3943350.1"/>
    <property type="molecule type" value="Genomic_DNA"/>
</dbReference>
<keyword evidence="1" id="KW-0031">Aminopeptidase</keyword>
<keyword evidence="5" id="KW-0378">Hydrolase</keyword>
<feature type="domain" description="Peptidase M28" evidence="9">
    <location>
        <begin position="305"/>
        <end position="510"/>
    </location>
</feature>
<proteinExistence type="predicted"/>
<dbReference type="InterPro" id="IPR046450">
    <property type="entry name" value="PA_dom_sf"/>
</dbReference>
<dbReference type="PANTHER" id="PTHR12147:SF56">
    <property type="entry name" value="AMINOPEPTIDASE YDR415C-RELATED"/>
    <property type="match status" value="1"/>
</dbReference>